<dbReference type="OMA" id="KEFTHVR"/>
<feature type="domain" description="Bifunctional inhibitor/plant lipid transfer protein/seed storage helical" evidence="2">
    <location>
        <begin position="45"/>
        <end position="124"/>
    </location>
</feature>
<evidence type="ECO:0000259" key="2">
    <source>
        <dbReference type="SMART" id="SM00499"/>
    </source>
</evidence>
<dbReference type="InterPro" id="IPR051636">
    <property type="entry name" value="Plant_LTP/defense-related"/>
</dbReference>
<keyword evidence="1" id="KW-0732">Signal</keyword>
<dbReference type="STRING" id="79200.A0A175YF91"/>
<protein>
    <recommendedName>
        <fullName evidence="2">Bifunctional inhibitor/plant lipid transfer protein/seed storage helical domain-containing protein</fullName>
    </recommendedName>
</protein>
<dbReference type="AlphaFoldDB" id="A0A175YF91"/>
<feature type="signal peptide" evidence="1">
    <location>
        <begin position="1"/>
        <end position="25"/>
    </location>
</feature>
<name>A0A175YF91_DAUCS</name>
<dbReference type="OrthoDB" id="696558at2759"/>
<feature type="chain" id="PRO_5008044488" description="Bifunctional inhibitor/plant lipid transfer protein/seed storage helical domain-containing protein" evidence="1">
    <location>
        <begin position="26"/>
        <end position="125"/>
    </location>
</feature>
<organism evidence="3">
    <name type="scientific">Daucus carota subsp. sativus</name>
    <name type="common">Carrot</name>
    <dbReference type="NCBI Taxonomy" id="79200"/>
    <lineage>
        <taxon>Eukaryota</taxon>
        <taxon>Viridiplantae</taxon>
        <taxon>Streptophyta</taxon>
        <taxon>Embryophyta</taxon>
        <taxon>Tracheophyta</taxon>
        <taxon>Spermatophyta</taxon>
        <taxon>Magnoliopsida</taxon>
        <taxon>eudicotyledons</taxon>
        <taxon>Gunneridae</taxon>
        <taxon>Pentapetalae</taxon>
        <taxon>asterids</taxon>
        <taxon>campanulids</taxon>
        <taxon>Apiales</taxon>
        <taxon>Apiaceae</taxon>
        <taxon>Apioideae</taxon>
        <taxon>Scandiceae</taxon>
        <taxon>Daucinae</taxon>
        <taxon>Daucus</taxon>
        <taxon>Daucus sect. Daucus</taxon>
    </lineage>
</organism>
<sequence length="125" mass="13069">MESKKTASLTLLLVLNLLFFAVVSATGVTPIPESTASTYYPISKCDPLKLGVCANVLNLVDVVVGSPPTLPCCSLIEGLVDLEAALCLCTAIKANILGIKLNVPIALSLVLNNCGKELPSGFECY</sequence>
<dbReference type="Gene3D" id="1.10.110.10">
    <property type="entry name" value="Plant lipid-transfer and hydrophobic proteins"/>
    <property type="match status" value="1"/>
</dbReference>
<dbReference type="InterPro" id="IPR036312">
    <property type="entry name" value="Bifun_inhib/LTP/seed_sf"/>
</dbReference>
<dbReference type="InterPro" id="IPR016140">
    <property type="entry name" value="Bifunc_inhib/LTP/seed_store"/>
</dbReference>
<dbReference type="Gramene" id="KZM82326">
    <property type="protein sequence ID" value="KZM82326"/>
    <property type="gene ID" value="DCAR_029824"/>
</dbReference>
<dbReference type="KEGG" id="dcr:108201349"/>
<accession>A0A175YF91</accession>
<gene>
    <name evidence="3" type="ORF">DCAR_029824</name>
</gene>
<comment type="caution">
    <text evidence="3">The sequence shown here is derived from an EMBL/GenBank/DDBJ whole genome shotgun (WGS) entry which is preliminary data.</text>
</comment>
<evidence type="ECO:0000313" key="3">
    <source>
        <dbReference type="EMBL" id="KZM82326.1"/>
    </source>
</evidence>
<dbReference type="EMBL" id="LNRQ01000009">
    <property type="protein sequence ID" value="KZM82326.1"/>
    <property type="molecule type" value="Genomic_DNA"/>
</dbReference>
<dbReference type="Pfam" id="PF14547">
    <property type="entry name" value="Hydrophob_seed"/>
    <property type="match status" value="1"/>
</dbReference>
<dbReference type="CDD" id="cd01958">
    <property type="entry name" value="HPS_like"/>
    <property type="match status" value="1"/>
</dbReference>
<dbReference type="InterPro" id="IPR027923">
    <property type="entry name" value="Hydrophob_seed_dom"/>
</dbReference>
<evidence type="ECO:0000256" key="1">
    <source>
        <dbReference type="SAM" id="SignalP"/>
    </source>
</evidence>
<proteinExistence type="predicted"/>
<dbReference type="SMART" id="SM00499">
    <property type="entry name" value="AAI"/>
    <property type="match status" value="1"/>
</dbReference>
<dbReference type="SUPFAM" id="SSF47699">
    <property type="entry name" value="Bifunctional inhibitor/lipid-transfer protein/seed storage 2S albumin"/>
    <property type="match status" value="1"/>
</dbReference>
<dbReference type="PANTHER" id="PTHR31731">
    <property type="match status" value="1"/>
</dbReference>
<reference evidence="3" key="1">
    <citation type="journal article" date="2016" name="Nat. Genet.">
        <title>A high-quality carrot genome assembly provides new insights into carotenoid accumulation and asterid genome evolution.</title>
        <authorList>
            <person name="Iorizzo M."/>
            <person name="Ellison S."/>
            <person name="Senalik D."/>
            <person name="Zeng P."/>
            <person name="Satapoomin P."/>
            <person name="Huang J."/>
            <person name="Bowman M."/>
            <person name="Iovene M."/>
            <person name="Sanseverino W."/>
            <person name="Cavagnaro P."/>
            <person name="Yildiz M."/>
            <person name="Macko-Podgorni A."/>
            <person name="Moranska E."/>
            <person name="Grzebelus E."/>
            <person name="Grzebelus D."/>
            <person name="Ashrafi H."/>
            <person name="Zheng Z."/>
            <person name="Cheng S."/>
            <person name="Spooner D."/>
            <person name="Van Deynze A."/>
            <person name="Simon P."/>
        </authorList>
    </citation>
    <scope>NUCLEOTIDE SEQUENCE [LARGE SCALE GENOMIC DNA]</scope>
    <source>
        <tissue evidence="3">Leaf</tissue>
    </source>
</reference>